<protein>
    <submittedName>
        <fullName evidence="4">GNAT family N-acetyltransferase</fullName>
        <ecNumber evidence="4">2.3.-.-</ecNumber>
    </submittedName>
</protein>
<evidence type="ECO:0000256" key="2">
    <source>
        <dbReference type="ARBA" id="ARBA00023315"/>
    </source>
</evidence>
<dbReference type="PANTHER" id="PTHR10545:SF29">
    <property type="entry name" value="GH14572P-RELATED"/>
    <property type="match status" value="1"/>
</dbReference>
<dbReference type="Pfam" id="PF00583">
    <property type="entry name" value="Acetyltransf_1"/>
    <property type="match status" value="1"/>
</dbReference>
<dbReference type="PANTHER" id="PTHR10545">
    <property type="entry name" value="DIAMINE N-ACETYLTRANSFERASE"/>
    <property type="match status" value="1"/>
</dbReference>
<proteinExistence type="predicted"/>
<dbReference type="GO" id="GO:0016746">
    <property type="term" value="F:acyltransferase activity"/>
    <property type="evidence" value="ECO:0007669"/>
    <property type="project" value="UniProtKB-KW"/>
</dbReference>
<dbReference type="Gene3D" id="3.40.630.30">
    <property type="match status" value="1"/>
</dbReference>
<dbReference type="RefSeq" id="WP_390191056.1">
    <property type="nucleotide sequence ID" value="NZ_JBHMEP010000001.1"/>
</dbReference>
<sequence length="157" mass="17742">MNIRPATADDAGTIFGFIKELAEYEQALECVEASQQDIIDSLFTEQATAKALICEHNGQAIGYAVYFFNYSTWLGKNGLYLEDLYVTPAHRGVGAGKSLMQFLAKLAVEQHCGRFEWSVLDWNQPAIDFYQYIGAKEQSEWRTYRLTGEALFKFAEG</sequence>
<reference evidence="4 5" key="1">
    <citation type="submission" date="2024-09" db="EMBL/GenBank/DDBJ databases">
        <authorList>
            <person name="Sun Q."/>
            <person name="Mori K."/>
        </authorList>
    </citation>
    <scope>NUCLEOTIDE SEQUENCE [LARGE SCALE GENOMIC DNA]</scope>
    <source>
        <strain evidence="4 5">CECT 8064</strain>
    </source>
</reference>
<dbReference type="SUPFAM" id="SSF55729">
    <property type="entry name" value="Acyl-CoA N-acyltransferases (Nat)"/>
    <property type="match status" value="1"/>
</dbReference>
<keyword evidence="5" id="KW-1185">Reference proteome</keyword>
<gene>
    <name evidence="4" type="ORF">ACFFUV_08005</name>
</gene>
<comment type="caution">
    <text evidence="4">The sequence shown here is derived from an EMBL/GenBank/DDBJ whole genome shotgun (WGS) entry which is preliminary data.</text>
</comment>
<evidence type="ECO:0000259" key="3">
    <source>
        <dbReference type="PROSITE" id="PS51186"/>
    </source>
</evidence>
<evidence type="ECO:0000313" key="5">
    <source>
        <dbReference type="Proteomes" id="UP001589645"/>
    </source>
</evidence>
<organism evidence="4 5">
    <name type="scientific">Vibrio olivae</name>
    <dbReference type="NCBI Taxonomy" id="1243002"/>
    <lineage>
        <taxon>Bacteria</taxon>
        <taxon>Pseudomonadati</taxon>
        <taxon>Pseudomonadota</taxon>
        <taxon>Gammaproteobacteria</taxon>
        <taxon>Vibrionales</taxon>
        <taxon>Vibrionaceae</taxon>
        <taxon>Vibrio</taxon>
    </lineage>
</organism>
<dbReference type="Proteomes" id="UP001589645">
    <property type="component" value="Unassembled WGS sequence"/>
</dbReference>
<dbReference type="CDD" id="cd04301">
    <property type="entry name" value="NAT_SF"/>
    <property type="match status" value="1"/>
</dbReference>
<dbReference type="EC" id="2.3.-.-" evidence="4"/>
<keyword evidence="1 4" id="KW-0808">Transferase</keyword>
<dbReference type="InterPro" id="IPR051016">
    <property type="entry name" value="Diverse_Substrate_AcTransf"/>
</dbReference>
<accession>A0ABV5HLA0</accession>
<dbReference type="InterPro" id="IPR016181">
    <property type="entry name" value="Acyl_CoA_acyltransferase"/>
</dbReference>
<dbReference type="InterPro" id="IPR000182">
    <property type="entry name" value="GNAT_dom"/>
</dbReference>
<keyword evidence="2 4" id="KW-0012">Acyltransferase</keyword>
<dbReference type="PROSITE" id="PS51186">
    <property type="entry name" value="GNAT"/>
    <property type="match status" value="1"/>
</dbReference>
<dbReference type="EMBL" id="JBHMEP010000001">
    <property type="protein sequence ID" value="MFB9134924.1"/>
    <property type="molecule type" value="Genomic_DNA"/>
</dbReference>
<name>A0ABV5HLA0_9VIBR</name>
<evidence type="ECO:0000256" key="1">
    <source>
        <dbReference type="ARBA" id="ARBA00022679"/>
    </source>
</evidence>
<evidence type="ECO:0000313" key="4">
    <source>
        <dbReference type="EMBL" id="MFB9134924.1"/>
    </source>
</evidence>
<feature type="domain" description="N-acetyltransferase" evidence="3">
    <location>
        <begin position="1"/>
        <end position="156"/>
    </location>
</feature>